<evidence type="ECO:0000256" key="4">
    <source>
        <dbReference type="SAM" id="Phobius"/>
    </source>
</evidence>
<feature type="signal peptide" evidence="5">
    <location>
        <begin position="1"/>
        <end position="15"/>
    </location>
</feature>
<dbReference type="InterPro" id="IPR006626">
    <property type="entry name" value="PbH1"/>
</dbReference>
<evidence type="ECO:0000256" key="1">
    <source>
        <dbReference type="ARBA" id="ARBA00022737"/>
    </source>
</evidence>
<name>A0A1R2BMV0_9CILI</name>
<evidence type="ECO:0000313" key="8">
    <source>
        <dbReference type="Proteomes" id="UP000187209"/>
    </source>
</evidence>
<keyword evidence="8" id="KW-1185">Reference proteome</keyword>
<keyword evidence="1" id="KW-0677">Repeat</keyword>
<feature type="transmembrane region" description="Helical" evidence="4">
    <location>
        <begin position="2034"/>
        <end position="2061"/>
    </location>
</feature>
<accession>A0A1R2BMV0</accession>
<gene>
    <name evidence="7" type="ORF">SteCoe_22156</name>
</gene>
<evidence type="ECO:0000256" key="2">
    <source>
        <dbReference type="ARBA" id="ARBA00023157"/>
    </source>
</evidence>
<feature type="transmembrane region" description="Helical" evidence="4">
    <location>
        <begin position="2073"/>
        <end position="2093"/>
    </location>
</feature>
<keyword evidence="4" id="KW-0812">Transmembrane</keyword>
<dbReference type="Gene3D" id="3.30.300.320">
    <property type="match status" value="3"/>
</dbReference>
<dbReference type="Proteomes" id="UP000187209">
    <property type="component" value="Unassembled WGS sequence"/>
</dbReference>
<dbReference type="PANTHER" id="PTHR11319">
    <property type="entry name" value="G PROTEIN-COUPLED RECEPTOR-RELATED"/>
    <property type="match status" value="1"/>
</dbReference>
<evidence type="ECO:0000259" key="6">
    <source>
        <dbReference type="PROSITE" id="PS50258"/>
    </source>
</evidence>
<feature type="transmembrane region" description="Helical" evidence="4">
    <location>
        <begin position="2262"/>
        <end position="2284"/>
    </location>
</feature>
<proteinExistence type="predicted"/>
<evidence type="ECO:0000256" key="3">
    <source>
        <dbReference type="ARBA" id="ARBA00023180"/>
    </source>
</evidence>
<keyword evidence="2" id="KW-1015">Disulfide bond</keyword>
<dbReference type="InterPro" id="IPR000800">
    <property type="entry name" value="Notch_dom"/>
</dbReference>
<keyword evidence="3" id="KW-0325">Glycoprotein</keyword>
<dbReference type="PANTHER" id="PTHR11319:SF35">
    <property type="entry name" value="OUTER MEMBRANE PROTEIN PMPC-RELATED"/>
    <property type="match status" value="1"/>
</dbReference>
<dbReference type="InterPro" id="IPR011050">
    <property type="entry name" value="Pectin_lyase_fold/virulence"/>
</dbReference>
<feature type="chain" id="PRO_5013181473" description="LNR domain-containing protein" evidence="5">
    <location>
        <begin position="16"/>
        <end position="2427"/>
    </location>
</feature>
<keyword evidence="4" id="KW-1133">Transmembrane helix</keyword>
<dbReference type="PROSITE" id="PS50258">
    <property type="entry name" value="LNR"/>
    <property type="match status" value="1"/>
</dbReference>
<dbReference type="SMART" id="SM00710">
    <property type="entry name" value="PbH1"/>
    <property type="match status" value="11"/>
</dbReference>
<dbReference type="EMBL" id="MPUH01000539">
    <property type="protein sequence ID" value="OMJ78092.1"/>
    <property type="molecule type" value="Genomic_DNA"/>
</dbReference>
<keyword evidence="4" id="KW-0472">Membrane</keyword>
<dbReference type="SMART" id="SM00004">
    <property type="entry name" value="NL"/>
    <property type="match status" value="2"/>
</dbReference>
<evidence type="ECO:0000256" key="5">
    <source>
        <dbReference type="SAM" id="SignalP"/>
    </source>
</evidence>
<sequence length="2427" mass="270476">MLFLTIFISANLIAARDLFICDESFCPSSWVGDGWCDSVCMNNGCNYDSQDTFSSTSSERFLYSDCFYDCMDFNCDYYSLGDGTCDSECNNYECGWDLGDCGYCSDGCTIALLENNSCDSQCNNYLCMYDNNGCGWCAEGCFYDDYYDTECQSACNVYNCNYDNYYCLGVCSSYCPSEWIGDSYCDYYCNNADCNYDGGDCDCDTGCNIDIYYESDCRYTNGVIDDPCATANCYFKHYACGWCNAGCFSDNLGDGICNQACNVEDCYYDFGDCGCNVGCSTLYSNGQFAYDGGCKKECLIPECGYNIGVCSDEIAIQSAILNQIIKKSWSKQYDSTQCSGDCIDATSQTYTELNQCSKSDACNSDKCLHCYGNVANTLLNCVKSDGSNCLICDTMMVLDQCVSIVGDCPLGYEEIDITGYFLPLEKWCFVKNEKNSINNYKIFYVSPSESADPGDGSKELPMVSLYYALISVYASYTKIKLDYTKDHYLQVYPKDATSLFITDTKNPLKTSSWYNYEELWIESDDENYRAVVYWTSGMKITPSAKKFYIRNIDFYGTKVLDDTCEHEFCLYCPYTQGSGSVWVDDRNENIKLEDYDKYGKTCNDYSSTILFEFTNSAILENVLFNGFRYQFSSLILVTGSLQLKNVDFQGMQAKASGSIIKITCTSDCINSDFYYETGVVQDLGAGYEDIEFVTTGSFFYGSGYHSATFTDVQFLYNFAFSNLQASTTGSLIYSYNQLGTITISSCNFQYNYVNNLIYIDVSSLVYSDYDIEQGVSVAYNQTHFQLKSTTFSHNYCSNYFIYYYMTKITHNIQIENVQIFDAVVGNNGIVVINNGGALKTSDKVGQIAKVVVGETIEKIEIPSRSVIITSLYITSSKCGGIALQVTTMPNVYINDLIISNIRDGENKDIKAIIDAFHVSNRYLSLQPPDIEIPSLNCTRITSLTDIYYLYMTKIEIFDTGCTTNWGTAGLYIDTISTNLTLDSLYIHDINDISTEPIGCFVKEIDNTYISNLYFDNVTNQDYAVLEFYQVLSVKLDNFTGDSLEAMYSGVNLFTLIEELTVTNVSIYKSISQYGNGGCFGVQASSQGLNITMTDITLSSCHVETGEGAGIYLNSISTGSEVLLKILDIFVLGCYSIDGAAIYISSKVVFNQDVDSGITNLYAADNYAYQGGIISDYHNDGVLVLDNMHFLNNEGLHSGIYCFYSLDVELLNIKNSVFENSTSYEGVFSLRSFVEGSSVIFENITMYNIAAVAFEATKIDITVLNSFFINMYSAVGADNYANVYFENCTIDYIINTVIVVSKNSYFECNNCLIQYCENTIMTVSDSSSINVTSSEISKNSAYSSVLLYATGKATDKKNTLLNSVFMENSAETDGIIYLSNTEAEITGCIFKDNNCTYTDYNGIYSSTSTLYIQNSEFYSQTARYSGGFMYLLSSESIIVSSLFSGGISYENGGAIYANGGTLSILNCEFWLNQAYNYGASLYLDSCDTDITSTLFYENQATTGDAIYATGTKLNILKSEFFNSMTYSSTSAASVALMSKCDLSIYDSQFKDSWGTVGGLYAENTGNAIIENCEFFNLNTIEYGAATFIGGSAEYSVYVKNSTFSYNNSTGNGTAMHIKNVRFEMIDTEISHNNAQISGGGLYLVSPNCATCKFYIKGSSKLVYNSCLKEGGAIKWLDSKPLINETVLIENNTAEYGANLASKATSLNYNKRMLSSTVIGYLTEIPPGQSYGDSINLYLFDPDGNIVKTDSSSQVTLTCADKDVTYFMSGSTTFTAYQGEFSITGFVPNGPPGSSMSILITTSGIEVSSSEPDVSNSVMINVTLRDCINGEAKGTSSCTPCTYGKYLIEPAESCKACPTGGVCSGKDIIISSSGYWRSNLLSEIVYACQISSACTGGDDNYLLGNCSTGYSDILCQSCEVGFSRDTGGKCSKCPDKSTNAVILLAFLVLIVFIAVILVKTTLKSAFAAKALHSIYIKIFTNYLQLVFLTAQFNLDWPTYVLQLFKVQKSAATVSEQLFSVDCYMDDGKSTTSSNSYFYKLGVLCCLPFVIALVSLAVWLTISFINGTYSYLRREFFTTIVVLFFLVYPNIVKAMFLNFSCVSVDMEGSFLDQNTAIKCWTSNHTKYSLIIALPGIIVWAIGTPALVLLRLTKQRRFLHRDDNKIIFGFIYNGYKISHYYWEFIIMYRKIIMITVSVFMSNQPTLIQALTVVIVLLFSLYLQYSRNPYCFTELNHMESEALFTATLTIYCGLYYLSNAITEELKLFLFFIIITGNSYFIIYWIYYMIQAIIELSLKIFPQIRHFLKKGDAFDDNFYSEDLVHEGTFINKMEGEKNYTFIMQNPKNNYMDVPSSFKSLMHTVILNELGLESDVIKGSASNFSEDSLKSEIEHKENINYLSANYRKFNSNENRSSVSSVRTELKEEQKFLDE</sequence>
<dbReference type="OrthoDB" id="509564at2759"/>
<dbReference type="InterPro" id="IPR039448">
    <property type="entry name" value="Beta_helix"/>
</dbReference>
<protein>
    <recommendedName>
        <fullName evidence="6">LNR domain-containing protein</fullName>
    </recommendedName>
</protein>
<comment type="caution">
    <text evidence="7">The sequence shown here is derived from an EMBL/GenBank/DDBJ whole genome shotgun (WGS) entry which is preliminary data.</text>
</comment>
<feature type="domain" description="LNR" evidence="6">
    <location>
        <begin position="160"/>
        <end position="207"/>
    </location>
</feature>
<feature type="transmembrane region" description="Helical" evidence="4">
    <location>
        <begin position="2202"/>
        <end position="2218"/>
    </location>
</feature>
<keyword evidence="5" id="KW-0732">Signal</keyword>
<dbReference type="Pfam" id="PF13229">
    <property type="entry name" value="Beta_helix"/>
    <property type="match status" value="1"/>
</dbReference>
<evidence type="ECO:0000313" key="7">
    <source>
        <dbReference type="EMBL" id="OMJ78092.1"/>
    </source>
</evidence>
<feature type="transmembrane region" description="Helical" evidence="4">
    <location>
        <begin position="1972"/>
        <end position="1992"/>
    </location>
</feature>
<reference evidence="7 8" key="1">
    <citation type="submission" date="2016-11" db="EMBL/GenBank/DDBJ databases">
        <title>The macronuclear genome of Stentor coeruleus: a giant cell with tiny introns.</title>
        <authorList>
            <person name="Slabodnick M."/>
            <person name="Ruby J.G."/>
            <person name="Reiff S.B."/>
            <person name="Swart E.C."/>
            <person name="Gosai S."/>
            <person name="Prabakaran S."/>
            <person name="Witkowska E."/>
            <person name="Larue G.E."/>
            <person name="Fisher S."/>
            <person name="Freeman R.M."/>
            <person name="Gunawardena J."/>
            <person name="Chu W."/>
            <person name="Stover N.A."/>
            <person name="Gregory B.D."/>
            <person name="Nowacki M."/>
            <person name="Derisi J."/>
            <person name="Roy S.W."/>
            <person name="Marshall W.F."/>
            <person name="Sood P."/>
        </authorList>
    </citation>
    <scope>NUCLEOTIDE SEQUENCE [LARGE SCALE GENOMIC DNA]</scope>
    <source>
        <strain evidence="7">WM001</strain>
    </source>
</reference>
<dbReference type="SUPFAM" id="SSF51126">
    <property type="entry name" value="Pectin lyase-like"/>
    <property type="match status" value="2"/>
</dbReference>
<feature type="transmembrane region" description="Helical" evidence="4">
    <location>
        <begin position="2124"/>
        <end position="2146"/>
    </location>
</feature>
<organism evidence="7 8">
    <name type="scientific">Stentor coeruleus</name>
    <dbReference type="NCBI Taxonomy" id="5963"/>
    <lineage>
        <taxon>Eukaryota</taxon>
        <taxon>Sar</taxon>
        <taxon>Alveolata</taxon>
        <taxon>Ciliophora</taxon>
        <taxon>Postciliodesmatophora</taxon>
        <taxon>Heterotrichea</taxon>
        <taxon>Heterotrichida</taxon>
        <taxon>Stentoridae</taxon>
        <taxon>Stentor</taxon>
    </lineage>
</organism>
<feature type="transmembrane region" description="Helical" evidence="4">
    <location>
        <begin position="1938"/>
        <end position="1960"/>
    </location>
</feature>
<dbReference type="Pfam" id="PF00066">
    <property type="entry name" value="Notch"/>
    <property type="match status" value="1"/>
</dbReference>